<organism evidence="3 4">
    <name type="scientific">Paratrimastix pyriformis</name>
    <dbReference type="NCBI Taxonomy" id="342808"/>
    <lineage>
        <taxon>Eukaryota</taxon>
        <taxon>Metamonada</taxon>
        <taxon>Preaxostyla</taxon>
        <taxon>Paratrimastigidae</taxon>
        <taxon>Paratrimastix</taxon>
    </lineage>
</organism>
<feature type="compositionally biased region" description="Acidic residues" evidence="1">
    <location>
        <begin position="145"/>
        <end position="156"/>
    </location>
</feature>
<comment type="caution">
    <text evidence="3">The sequence shown here is derived from an EMBL/GenBank/DDBJ whole genome shotgun (WGS) entry which is preliminary data.</text>
</comment>
<name>A0ABQ8U9G8_9EUKA</name>
<accession>A0ABQ8U9G8</accession>
<gene>
    <name evidence="3" type="ORF">PAPYR_12059</name>
</gene>
<feature type="region of interest" description="Disordered" evidence="1">
    <location>
        <begin position="279"/>
        <end position="306"/>
    </location>
</feature>
<feature type="compositionally biased region" description="Basic residues" evidence="1">
    <location>
        <begin position="160"/>
        <end position="176"/>
    </location>
</feature>
<evidence type="ECO:0000313" key="3">
    <source>
        <dbReference type="EMBL" id="KAJ4453465.1"/>
    </source>
</evidence>
<feature type="region of interest" description="Disordered" evidence="1">
    <location>
        <begin position="579"/>
        <end position="627"/>
    </location>
</feature>
<evidence type="ECO:0000256" key="1">
    <source>
        <dbReference type="SAM" id="MobiDB-lite"/>
    </source>
</evidence>
<keyword evidence="2" id="KW-0732">Signal</keyword>
<protein>
    <submittedName>
        <fullName evidence="3">Uncharacterized protein</fullName>
    </submittedName>
</protein>
<feature type="compositionally biased region" description="Low complexity" evidence="1">
    <location>
        <begin position="223"/>
        <end position="234"/>
    </location>
</feature>
<proteinExistence type="predicted"/>
<keyword evidence="4" id="KW-1185">Reference proteome</keyword>
<feature type="signal peptide" evidence="2">
    <location>
        <begin position="1"/>
        <end position="22"/>
    </location>
</feature>
<evidence type="ECO:0000256" key="2">
    <source>
        <dbReference type="SAM" id="SignalP"/>
    </source>
</evidence>
<reference evidence="3" key="1">
    <citation type="journal article" date="2022" name="bioRxiv">
        <title>Genomics of Preaxostyla Flagellates Illuminates Evolutionary Transitions and the Path Towards Mitochondrial Loss.</title>
        <authorList>
            <person name="Novak L.V.F."/>
            <person name="Treitli S.C."/>
            <person name="Pyrih J."/>
            <person name="Halakuc P."/>
            <person name="Pipaliya S.V."/>
            <person name="Vacek V."/>
            <person name="Brzon O."/>
            <person name="Soukal P."/>
            <person name="Eme L."/>
            <person name="Dacks J.B."/>
            <person name="Karnkowska A."/>
            <person name="Elias M."/>
            <person name="Hampl V."/>
        </authorList>
    </citation>
    <scope>NUCLEOTIDE SEQUENCE</scope>
    <source>
        <strain evidence="3">RCP-MX</strain>
    </source>
</reference>
<feature type="region of interest" description="Disordered" evidence="1">
    <location>
        <begin position="95"/>
        <end position="257"/>
    </location>
</feature>
<feature type="compositionally biased region" description="Polar residues" evidence="1">
    <location>
        <begin position="95"/>
        <end position="104"/>
    </location>
</feature>
<dbReference type="Proteomes" id="UP001141327">
    <property type="component" value="Unassembled WGS sequence"/>
</dbReference>
<evidence type="ECO:0000313" key="4">
    <source>
        <dbReference type="Proteomes" id="UP001141327"/>
    </source>
</evidence>
<feature type="chain" id="PRO_5046458699" evidence="2">
    <location>
        <begin position="23"/>
        <end position="627"/>
    </location>
</feature>
<sequence length="627" mass="64124">MALSNEPWAAFFFCLGAQMALTRDFVGLWLAGGHDKELGLPDGVDEVPAGDFRSAFQVWAQEKGHACPFSCRELGISGVEKKKKNGKWIYIRGTPQDTIESHSPQLPEKRSRTCRLRTSAAPGVPPTAHSAARGITSGDESTSPGEEDTDSQSDDDSPAHRRRRRIGHTRRRRRDTHRGLEPPPPSPTATARPADEAPGPAAIVDIPSPVEDHSGYDPPASSPAPTTTTTTTRPPKGPAGDPTPAQPGGGYPPGPQLKTILRRLIPRLTAKHRAALAEMSCAAEQQQPPPGGGGGDGGRQATGQQAGELEVTAEAEAAGQQREMGRAPLTNRDAVLLGLDLGLRIPIAACGHVASWSTALSLLGSDTFLAPPNPASPATQHQTPAATRLLTGLVRDAVARLATNSGQPVVPDQKPPMTGGISARAEVCYPTATPDPGLGSGYITRQAGGDPGVGAGYVTPGGGYPRQAGGDPGVGAGYGTPGGGYGAGYTGDGVVAMTGATIPAPPPSPNSPPHYPAARGCQGTPATGGLLGISSWGGGEGGMVEASPQAGQMMLPARSPADAWLAASPGMGPYRLSPEWSPARPGTPSAALLRQAQDGPGSGMLAGQTGDAWLGGLSPTRSPGLRV</sequence>
<dbReference type="EMBL" id="JAPMOS010000259">
    <property type="protein sequence ID" value="KAJ4453465.1"/>
    <property type="molecule type" value="Genomic_DNA"/>
</dbReference>